<comment type="caution">
    <text evidence="2">The sequence shown here is derived from an EMBL/GenBank/DDBJ whole genome shotgun (WGS) entry which is preliminary data.</text>
</comment>
<dbReference type="EMBL" id="VSSQ01041674">
    <property type="protein sequence ID" value="MPM95147.1"/>
    <property type="molecule type" value="Genomic_DNA"/>
</dbReference>
<dbReference type="Gene3D" id="3.40.50.1110">
    <property type="entry name" value="SGNH hydrolase"/>
    <property type="match status" value="1"/>
</dbReference>
<reference evidence="2" key="1">
    <citation type="submission" date="2019-08" db="EMBL/GenBank/DDBJ databases">
        <authorList>
            <person name="Kucharzyk K."/>
            <person name="Murdoch R.W."/>
            <person name="Higgins S."/>
            <person name="Loffler F."/>
        </authorList>
    </citation>
    <scope>NUCLEOTIDE SEQUENCE</scope>
</reference>
<dbReference type="SUPFAM" id="SSF52266">
    <property type="entry name" value="SGNH hydrolase"/>
    <property type="match status" value="1"/>
</dbReference>
<organism evidence="2">
    <name type="scientific">bioreactor metagenome</name>
    <dbReference type="NCBI Taxonomy" id="1076179"/>
    <lineage>
        <taxon>unclassified sequences</taxon>
        <taxon>metagenomes</taxon>
        <taxon>ecological metagenomes</taxon>
    </lineage>
</organism>
<dbReference type="AlphaFoldDB" id="A0A645E0H2"/>
<dbReference type="PANTHER" id="PTHR30383">
    <property type="entry name" value="THIOESTERASE 1/PROTEASE 1/LYSOPHOSPHOLIPASE L1"/>
    <property type="match status" value="1"/>
</dbReference>
<gene>
    <name evidence="2" type="ORF">SDC9_142298</name>
</gene>
<accession>A0A645E0H2</accession>
<dbReference type="InterPro" id="IPR036514">
    <property type="entry name" value="SGNH_hydro_sf"/>
</dbReference>
<dbReference type="Pfam" id="PF13472">
    <property type="entry name" value="Lipase_GDSL_2"/>
    <property type="match status" value="1"/>
</dbReference>
<sequence length="228" mass="25913">MYRVLEFLSILLITFSLTPASAQESKREVKFKGAYYEVRRAAHDLEGMPKGAVVFVGNSITEQGWWPMLFKTNNIINRGIGGDNTFGMLDRFADILKFEPRKIFFMGGINDLTAGLSQDTIIHNIRTMIKMCKEKSPSTEFYLQSVLPVNDARLAYPAIKGKNKSIKELNVKLNKLAEECGVTFVNVAPLLSDNNGELELNLTKDGIHLHPDAYLIWSKHLRKMRYLR</sequence>
<proteinExistence type="predicted"/>
<evidence type="ECO:0000259" key="1">
    <source>
        <dbReference type="Pfam" id="PF13472"/>
    </source>
</evidence>
<dbReference type="InterPro" id="IPR051532">
    <property type="entry name" value="Ester_Hydrolysis_Enzymes"/>
</dbReference>
<dbReference type="InterPro" id="IPR013830">
    <property type="entry name" value="SGNH_hydro"/>
</dbReference>
<protein>
    <recommendedName>
        <fullName evidence="1">SGNH hydrolase-type esterase domain-containing protein</fullName>
    </recommendedName>
</protein>
<dbReference type="PANTHER" id="PTHR30383:SF5">
    <property type="entry name" value="SGNH HYDROLASE-TYPE ESTERASE DOMAIN-CONTAINING PROTEIN"/>
    <property type="match status" value="1"/>
</dbReference>
<evidence type="ECO:0000313" key="2">
    <source>
        <dbReference type="EMBL" id="MPM95147.1"/>
    </source>
</evidence>
<name>A0A645E0H2_9ZZZZ</name>
<feature type="domain" description="SGNH hydrolase-type esterase" evidence="1">
    <location>
        <begin position="55"/>
        <end position="214"/>
    </location>
</feature>
<dbReference type="GO" id="GO:0004622">
    <property type="term" value="F:phosphatidylcholine lysophospholipase activity"/>
    <property type="evidence" value="ECO:0007669"/>
    <property type="project" value="TreeGrafter"/>
</dbReference>